<dbReference type="Proteomes" id="UP001153678">
    <property type="component" value="Unassembled WGS sequence"/>
</dbReference>
<feature type="non-terminal residue" evidence="2">
    <location>
        <position position="1"/>
    </location>
</feature>
<dbReference type="OrthoDB" id="2432189at2759"/>
<proteinExistence type="predicted"/>
<gene>
    <name evidence="2" type="ORF">FWILDA_LOCUS17761</name>
</gene>
<protein>
    <submittedName>
        <fullName evidence="2">9158_t:CDS:1</fullName>
    </submittedName>
</protein>
<reference evidence="2" key="1">
    <citation type="submission" date="2022-08" db="EMBL/GenBank/DDBJ databases">
        <authorList>
            <person name="Kallberg Y."/>
            <person name="Tangrot J."/>
            <person name="Rosling A."/>
        </authorList>
    </citation>
    <scope>NUCLEOTIDE SEQUENCE</scope>
    <source>
        <strain evidence="2">Wild A</strain>
    </source>
</reference>
<comment type="caution">
    <text evidence="2">The sequence shown here is derived from an EMBL/GenBank/DDBJ whole genome shotgun (WGS) entry which is preliminary data.</text>
</comment>
<keyword evidence="3" id="KW-1185">Reference proteome</keyword>
<evidence type="ECO:0000313" key="2">
    <source>
        <dbReference type="EMBL" id="CAI2196805.1"/>
    </source>
</evidence>
<feature type="non-terminal residue" evidence="2">
    <location>
        <position position="282"/>
    </location>
</feature>
<organism evidence="2 3">
    <name type="scientific">Funneliformis geosporum</name>
    <dbReference type="NCBI Taxonomy" id="1117311"/>
    <lineage>
        <taxon>Eukaryota</taxon>
        <taxon>Fungi</taxon>
        <taxon>Fungi incertae sedis</taxon>
        <taxon>Mucoromycota</taxon>
        <taxon>Glomeromycotina</taxon>
        <taxon>Glomeromycetes</taxon>
        <taxon>Glomerales</taxon>
        <taxon>Glomeraceae</taxon>
        <taxon>Funneliformis</taxon>
    </lineage>
</organism>
<evidence type="ECO:0000313" key="3">
    <source>
        <dbReference type="Proteomes" id="UP001153678"/>
    </source>
</evidence>
<accession>A0A9W4T8X7</accession>
<sequence length="282" mass="32593">FMFILIETSLSGIFKISIYLKSFGANADTEEGPKYKRAKELLARYREVNFVFKLKVWNLVACAESRGSRIFQVSRASYEVSAGAVVLRSRLKVDLGSQPDRTIARNWEREYRKMASEASTSINFYGDIQNNGVIASEATENRSVTNTTHPEKKRPAEEASQFRNHSTVTVEIQKRIADDFIPKFDQKMCVQQKQQREIIAEEVQASEMLIIRDDHSISLIIDPGSNNEMVSKEDNMAEMDAVIESNEDIDDQEFSEERKYKLSKHHKWYNDIFELVNQRSHY</sequence>
<feature type="region of interest" description="Disordered" evidence="1">
    <location>
        <begin position="137"/>
        <end position="165"/>
    </location>
</feature>
<dbReference type="EMBL" id="CAMKVN010015006">
    <property type="protein sequence ID" value="CAI2196805.1"/>
    <property type="molecule type" value="Genomic_DNA"/>
</dbReference>
<name>A0A9W4T8X7_9GLOM</name>
<dbReference type="AlphaFoldDB" id="A0A9W4T8X7"/>
<evidence type="ECO:0000256" key="1">
    <source>
        <dbReference type="SAM" id="MobiDB-lite"/>
    </source>
</evidence>